<gene>
    <name evidence="9" type="ORF">METZ01_LOCUS334777</name>
</gene>
<dbReference type="SMART" id="SM00365">
    <property type="entry name" value="LRR_SD22"/>
    <property type="match status" value="3"/>
</dbReference>
<dbReference type="FunFam" id="3.80.10.10:FF:000453">
    <property type="entry name" value="Leucine-rich receptor-like protein kinase family protein"/>
    <property type="match status" value="1"/>
</dbReference>
<proteinExistence type="predicted"/>
<dbReference type="SUPFAM" id="SSF52047">
    <property type="entry name" value="RNI-like"/>
    <property type="match status" value="1"/>
</dbReference>
<dbReference type="GO" id="GO:0051707">
    <property type="term" value="P:response to other organism"/>
    <property type="evidence" value="ECO:0007669"/>
    <property type="project" value="UniProtKB-ARBA"/>
</dbReference>
<keyword evidence="8" id="KW-0325">Glycoprotein</keyword>
<dbReference type="PANTHER" id="PTHR48054:SF47">
    <property type="entry name" value="OS06G0179800 PROTEIN"/>
    <property type="match status" value="1"/>
</dbReference>
<dbReference type="GO" id="GO:0016020">
    <property type="term" value="C:membrane"/>
    <property type="evidence" value="ECO:0007669"/>
    <property type="project" value="UniProtKB-SubCell"/>
</dbReference>
<dbReference type="InterPro" id="IPR003591">
    <property type="entry name" value="Leu-rich_rpt_typical-subtyp"/>
</dbReference>
<dbReference type="InterPro" id="IPR052592">
    <property type="entry name" value="LRR-RLK"/>
</dbReference>
<keyword evidence="2" id="KW-0433">Leucine-rich repeat</keyword>
<keyword evidence="4" id="KW-0732">Signal</keyword>
<feature type="non-terminal residue" evidence="9">
    <location>
        <position position="334"/>
    </location>
</feature>
<dbReference type="InterPro" id="IPR025875">
    <property type="entry name" value="Leu-rich_rpt_4"/>
</dbReference>
<evidence type="ECO:0008006" key="10">
    <source>
        <dbReference type="Google" id="ProtNLM"/>
    </source>
</evidence>
<name>A0A382Q8M0_9ZZZZ</name>
<dbReference type="FunFam" id="3.80.10.10:FF:000383">
    <property type="entry name" value="Leucine-rich repeat receptor protein kinase EMS1"/>
    <property type="match status" value="1"/>
</dbReference>
<evidence type="ECO:0000256" key="1">
    <source>
        <dbReference type="ARBA" id="ARBA00004167"/>
    </source>
</evidence>
<dbReference type="Pfam" id="PF00560">
    <property type="entry name" value="LRR_1"/>
    <property type="match status" value="4"/>
</dbReference>
<evidence type="ECO:0000256" key="3">
    <source>
        <dbReference type="ARBA" id="ARBA00022692"/>
    </source>
</evidence>
<evidence type="ECO:0000256" key="4">
    <source>
        <dbReference type="ARBA" id="ARBA00022729"/>
    </source>
</evidence>
<evidence type="ECO:0000256" key="2">
    <source>
        <dbReference type="ARBA" id="ARBA00022614"/>
    </source>
</evidence>
<evidence type="ECO:0000313" key="9">
    <source>
        <dbReference type="EMBL" id="SVC81923.1"/>
    </source>
</evidence>
<evidence type="ECO:0000256" key="8">
    <source>
        <dbReference type="ARBA" id="ARBA00023180"/>
    </source>
</evidence>
<dbReference type="GO" id="GO:0006952">
    <property type="term" value="P:defense response"/>
    <property type="evidence" value="ECO:0007669"/>
    <property type="project" value="UniProtKB-ARBA"/>
</dbReference>
<keyword evidence="3" id="KW-0812">Transmembrane</keyword>
<keyword evidence="7" id="KW-0472">Membrane</keyword>
<keyword evidence="6" id="KW-1133">Transmembrane helix</keyword>
<sequence length="334" mass="37280">MTYLRLTTNYLSGEIPPEIGNLTNLTYLSLLSNQLTGEIPPEIGNLENLTTLKLYHNELTGLIPESVCDLPLDFTSKDDFNVDDNYLCPPYPECLTPQVVGEQNLDDCEYTVICDENYTESNGFCYYQPDLDVLQQFIDNSQDEDGSPAWLPVPSDLSPLELGLQSWEDGRLIEFCCSTWFAGCHNDYELRGEIPAGIGNLTQLIWLGLHNNNLTGSIPPGIGNLVNLEYLSLSSNELSGEIPAGIGNLTNLTWLWLYGNELSGEIPDSICNLSLLDWGASWTDGWLAYLFNNQLCPPYPECIEEYVGQQETSNCNFFTDNIIDLHVGSNLISF</sequence>
<dbReference type="PANTHER" id="PTHR48054">
    <property type="entry name" value="RECEPTOR KINASE-LIKE PROTEIN XA21"/>
    <property type="match status" value="1"/>
</dbReference>
<evidence type="ECO:0000256" key="7">
    <source>
        <dbReference type="ARBA" id="ARBA00023136"/>
    </source>
</evidence>
<dbReference type="InterPro" id="IPR032675">
    <property type="entry name" value="LRR_dom_sf"/>
</dbReference>
<dbReference type="GO" id="GO:0009791">
    <property type="term" value="P:post-embryonic development"/>
    <property type="evidence" value="ECO:0007669"/>
    <property type="project" value="UniProtKB-ARBA"/>
</dbReference>
<reference evidence="9" key="1">
    <citation type="submission" date="2018-05" db="EMBL/GenBank/DDBJ databases">
        <authorList>
            <person name="Lanie J.A."/>
            <person name="Ng W.-L."/>
            <person name="Kazmierczak K.M."/>
            <person name="Andrzejewski T.M."/>
            <person name="Davidsen T.M."/>
            <person name="Wayne K.J."/>
            <person name="Tettelin H."/>
            <person name="Glass J.I."/>
            <person name="Rusch D."/>
            <person name="Podicherti R."/>
            <person name="Tsui H.-C.T."/>
            <person name="Winkler M.E."/>
        </authorList>
    </citation>
    <scope>NUCLEOTIDE SEQUENCE</scope>
</reference>
<evidence type="ECO:0000256" key="6">
    <source>
        <dbReference type="ARBA" id="ARBA00022989"/>
    </source>
</evidence>
<dbReference type="SMART" id="SM00369">
    <property type="entry name" value="LRR_TYP"/>
    <property type="match status" value="5"/>
</dbReference>
<dbReference type="Pfam" id="PF12799">
    <property type="entry name" value="LRR_4"/>
    <property type="match status" value="1"/>
</dbReference>
<dbReference type="AlphaFoldDB" id="A0A382Q8M0"/>
<accession>A0A382Q8M0</accession>
<keyword evidence="5" id="KW-0677">Repeat</keyword>
<comment type="subcellular location">
    <subcellularLocation>
        <location evidence="1">Membrane</location>
        <topology evidence="1">Single-pass membrane protein</topology>
    </subcellularLocation>
</comment>
<dbReference type="InterPro" id="IPR001611">
    <property type="entry name" value="Leu-rich_rpt"/>
</dbReference>
<dbReference type="EMBL" id="UINC01112756">
    <property type="protein sequence ID" value="SVC81923.1"/>
    <property type="molecule type" value="Genomic_DNA"/>
</dbReference>
<protein>
    <recommendedName>
        <fullName evidence="10">L domain-like protein</fullName>
    </recommendedName>
</protein>
<evidence type="ECO:0000256" key="5">
    <source>
        <dbReference type="ARBA" id="ARBA00022737"/>
    </source>
</evidence>
<organism evidence="9">
    <name type="scientific">marine metagenome</name>
    <dbReference type="NCBI Taxonomy" id="408172"/>
    <lineage>
        <taxon>unclassified sequences</taxon>
        <taxon>metagenomes</taxon>
        <taxon>ecological metagenomes</taxon>
    </lineage>
</organism>
<dbReference type="Gene3D" id="3.80.10.10">
    <property type="entry name" value="Ribonuclease Inhibitor"/>
    <property type="match status" value="2"/>
</dbReference>